<organism evidence="3 4">
    <name type="scientific">Hymenobacter bucti</name>
    <dbReference type="NCBI Taxonomy" id="1844114"/>
    <lineage>
        <taxon>Bacteria</taxon>
        <taxon>Pseudomonadati</taxon>
        <taxon>Bacteroidota</taxon>
        <taxon>Cytophagia</taxon>
        <taxon>Cytophagales</taxon>
        <taxon>Hymenobacteraceae</taxon>
        <taxon>Hymenobacter</taxon>
    </lineage>
</organism>
<dbReference type="Proteomes" id="UP001597197">
    <property type="component" value="Unassembled WGS sequence"/>
</dbReference>
<dbReference type="EMBL" id="JBHUFD010000003">
    <property type="protein sequence ID" value="MFD1872840.1"/>
    <property type="molecule type" value="Genomic_DNA"/>
</dbReference>
<accession>A0ABW4QTD3</accession>
<evidence type="ECO:0000256" key="2">
    <source>
        <dbReference type="SAM" id="Phobius"/>
    </source>
</evidence>
<evidence type="ECO:0000313" key="3">
    <source>
        <dbReference type="EMBL" id="MFD1872840.1"/>
    </source>
</evidence>
<feature type="transmembrane region" description="Helical" evidence="2">
    <location>
        <begin position="20"/>
        <end position="42"/>
    </location>
</feature>
<keyword evidence="2" id="KW-0812">Transmembrane</keyword>
<comment type="caution">
    <text evidence="3">The sequence shown here is derived from an EMBL/GenBank/DDBJ whole genome shotgun (WGS) entry which is preliminary data.</text>
</comment>
<gene>
    <name evidence="3" type="ORF">ACFSDX_10395</name>
</gene>
<evidence type="ECO:0000256" key="1">
    <source>
        <dbReference type="SAM" id="Coils"/>
    </source>
</evidence>
<proteinExistence type="predicted"/>
<sequence length="271" mass="31744">MANFNKKDVSLNKYSKEADVAVLRSIFSLVPYVGAVLNEVVFDIRGRVKQERLNKFTEMFGEYFTNRPDFDTDVLKTEDFGDLFEGVMRNVVQTKSEAKYRRYKDILINKIENKNFDTDNTSRFLELIASLDEIEIIILSYHEVFDNKFMHDKDDFNYLKNELESLKQQLKEEIKLSLDGSANSKDRVQDELEVVEKRVDNYKMVFDELEIYNTASFYKVSDSQLIYHKQNLYSKALLIDITIGTYGYVPFARMGITEFGKGFLQFLRKSA</sequence>
<reference evidence="4" key="1">
    <citation type="journal article" date="2019" name="Int. J. Syst. Evol. Microbiol.">
        <title>The Global Catalogue of Microorganisms (GCM) 10K type strain sequencing project: providing services to taxonomists for standard genome sequencing and annotation.</title>
        <authorList>
            <consortium name="The Broad Institute Genomics Platform"/>
            <consortium name="The Broad Institute Genome Sequencing Center for Infectious Disease"/>
            <person name="Wu L."/>
            <person name="Ma J."/>
        </authorList>
    </citation>
    <scope>NUCLEOTIDE SEQUENCE [LARGE SCALE GENOMIC DNA]</scope>
    <source>
        <strain evidence="4">CGMCC 1.15795</strain>
    </source>
</reference>
<keyword evidence="1" id="KW-0175">Coiled coil</keyword>
<protein>
    <submittedName>
        <fullName evidence="3">Uncharacterized protein</fullName>
    </submittedName>
</protein>
<feature type="coiled-coil region" evidence="1">
    <location>
        <begin position="153"/>
        <end position="205"/>
    </location>
</feature>
<evidence type="ECO:0000313" key="4">
    <source>
        <dbReference type="Proteomes" id="UP001597197"/>
    </source>
</evidence>
<name>A0ABW4QTD3_9BACT</name>
<keyword evidence="2" id="KW-0472">Membrane</keyword>
<keyword evidence="4" id="KW-1185">Reference proteome</keyword>
<dbReference type="RefSeq" id="WP_382313307.1">
    <property type="nucleotide sequence ID" value="NZ_JBHUFD010000003.1"/>
</dbReference>
<keyword evidence="2" id="KW-1133">Transmembrane helix</keyword>